<dbReference type="EMBL" id="FUWH01000001">
    <property type="protein sequence ID" value="SJZ33382.1"/>
    <property type="molecule type" value="Genomic_DNA"/>
</dbReference>
<dbReference type="AlphaFoldDB" id="A0A1T4JT49"/>
<dbReference type="PROSITE" id="PS51257">
    <property type="entry name" value="PROKAR_LIPOPROTEIN"/>
    <property type="match status" value="1"/>
</dbReference>
<feature type="signal peptide" evidence="1">
    <location>
        <begin position="1"/>
        <end position="21"/>
    </location>
</feature>
<evidence type="ECO:0000256" key="1">
    <source>
        <dbReference type="SAM" id="SignalP"/>
    </source>
</evidence>
<feature type="chain" id="PRO_5012233546" evidence="1">
    <location>
        <begin position="22"/>
        <end position="199"/>
    </location>
</feature>
<dbReference type="RefSeq" id="WP_245825516.1">
    <property type="nucleotide sequence ID" value="NZ_FUWH01000001.1"/>
</dbReference>
<dbReference type="Pfam" id="PF25593">
    <property type="entry name" value="GldD_lipo"/>
    <property type="match status" value="1"/>
</dbReference>
<keyword evidence="2" id="KW-0449">Lipoprotein</keyword>
<name>A0A1T4JT49_9BACT</name>
<reference evidence="2 3" key="1">
    <citation type="submission" date="2017-02" db="EMBL/GenBank/DDBJ databases">
        <authorList>
            <person name="Peterson S.W."/>
        </authorList>
    </citation>
    <scope>NUCLEOTIDE SEQUENCE [LARGE SCALE GENOMIC DNA]</scope>
    <source>
        <strain evidence="2 3">DSM 22335</strain>
    </source>
</reference>
<organism evidence="2 3">
    <name type="scientific">Sediminibacterium ginsengisoli</name>
    <dbReference type="NCBI Taxonomy" id="413434"/>
    <lineage>
        <taxon>Bacteria</taxon>
        <taxon>Pseudomonadati</taxon>
        <taxon>Bacteroidota</taxon>
        <taxon>Chitinophagia</taxon>
        <taxon>Chitinophagales</taxon>
        <taxon>Chitinophagaceae</taxon>
        <taxon>Sediminibacterium</taxon>
    </lineage>
</organism>
<dbReference type="STRING" id="413434.SAMN04488132_101167"/>
<proteinExistence type="predicted"/>
<keyword evidence="3" id="KW-1185">Reference proteome</keyword>
<evidence type="ECO:0000313" key="2">
    <source>
        <dbReference type="EMBL" id="SJZ33382.1"/>
    </source>
</evidence>
<protein>
    <submittedName>
        <fullName evidence="2">Gliding motility-associated lipoprotein GldD</fullName>
    </submittedName>
</protein>
<accession>A0A1T4JT49</accession>
<dbReference type="InterPro" id="IPR019850">
    <property type="entry name" value="GldD-like"/>
</dbReference>
<gene>
    <name evidence="2" type="ORF">SAMN04488132_101167</name>
</gene>
<sequence>MNIRNTIGCLLIVLFFLQACNSSYTPKPRGYFKIDFPEKKYQVFDMPGYPYSFEYPTYATVVKDTTFMGQATETEPWWINVDFPSFNGRIYVSYKAIGKNVFDTLIKHAYTFTGEHASKAYSIEDSLISTPNNVHGVFFTVGGDVATANQFFLTDSVKHFLRGALYFDATPNADSLGIVNDFLLQDMKHLISTFRWKNK</sequence>
<dbReference type="Proteomes" id="UP000190888">
    <property type="component" value="Unassembled WGS sequence"/>
</dbReference>
<evidence type="ECO:0000313" key="3">
    <source>
        <dbReference type="Proteomes" id="UP000190888"/>
    </source>
</evidence>
<keyword evidence="1" id="KW-0732">Signal</keyword>